<proteinExistence type="predicted"/>
<feature type="domain" description="Transposase-associated" evidence="2">
    <location>
        <begin position="4"/>
        <end position="82"/>
    </location>
</feature>
<dbReference type="EMBL" id="OX451737">
    <property type="protein sequence ID" value="CAI8596244.1"/>
    <property type="molecule type" value="Genomic_DNA"/>
</dbReference>
<organism evidence="3 4">
    <name type="scientific">Vicia faba</name>
    <name type="common">Broad bean</name>
    <name type="synonym">Faba vulgaris</name>
    <dbReference type="NCBI Taxonomy" id="3906"/>
    <lineage>
        <taxon>Eukaryota</taxon>
        <taxon>Viridiplantae</taxon>
        <taxon>Streptophyta</taxon>
        <taxon>Embryophyta</taxon>
        <taxon>Tracheophyta</taxon>
        <taxon>Spermatophyta</taxon>
        <taxon>Magnoliopsida</taxon>
        <taxon>eudicotyledons</taxon>
        <taxon>Gunneridae</taxon>
        <taxon>Pentapetalae</taxon>
        <taxon>rosids</taxon>
        <taxon>fabids</taxon>
        <taxon>Fabales</taxon>
        <taxon>Fabaceae</taxon>
        <taxon>Papilionoideae</taxon>
        <taxon>50 kb inversion clade</taxon>
        <taxon>NPAAA clade</taxon>
        <taxon>Hologalegina</taxon>
        <taxon>IRL clade</taxon>
        <taxon>Fabeae</taxon>
        <taxon>Vicia</taxon>
    </lineage>
</organism>
<dbReference type="PANTHER" id="PTHR10775">
    <property type="entry name" value="OS08G0208400 PROTEIN"/>
    <property type="match status" value="1"/>
</dbReference>
<feature type="region of interest" description="Disordered" evidence="1">
    <location>
        <begin position="89"/>
        <end position="108"/>
    </location>
</feature>
<sequence length="244" mass="28191">MDQSWMYDRVNSNKYGLKDEFVSGVEDFVNKAMNRPDFLIDGGIRCPCKKCVCIPLKTPSEVRHHLYKNGFLPNYYTWTDHGIDTQNVDFDGHSSSGRNDGGDNHGDEEQLDAMNEMVYDARRQFVNVPNENANMENEIAQIRWHRETTSNPNDLRHPSDGKAWKHFDEVYPNYASDLRNVRFGLCTNGFTPYIQASSSPYSHWLIIVTPYNLPPEMCMTKPYMFLTCLVPGPYNPKVKIDVYL</sequence>
<name>A0AAV0ZH88_VICFA</name>
<dbReference type="PANTHER" id="PTHR10775:SF193">
    <property type="entry name" value="DUF4216 DOMAIN-CONTAINING PROTEIN"/>
    <property type="match status" value="1"/>
</dbReference>
<gene>
    <name evidence="3" type="ORF">VFH_II025560</name>
</gene>
<evidence type="ECO:0000256" key="1">
    <source>
        <dbReference type="SAM" id="MobiDB-lite"/>
    </source>
</evidence>
<protein>
    <recommendedName>
        <fullName evidence="2">Transposase-associated domain-containing protein</fullName>
    </recommendedName>
</protein>
<accession>A0AAV0ZH88</accession>
<evidence type="ECO:0000259" key="2">
    <source>
        <dbReference type="Pfam" id="PF13963"/>
    </source>
</evidence>
<reference evidence="3 4" key="1">
    <citation type="submission" date="2023-01" db="EMBL/GenBank/DDBJ databases">
        <authorList>
            <person name="Kreplak J."/>
        </authorList>
    </citation>
    <scope>NUCLEOTIDE SEQUENCE [LARGE SCALE GENOMIC DNA]</scope>
</reference>
<dbReference type="Proteomes" id="UP001157006">
    <property type="component" value="Chromosome 2"/>
</dbReference>
<dbReference type="Pfam" id="PF02992">
    <property type="entry name" value="Transposase_21"/>
    <property type="match status" value="1"/>
</dbReference>
<dbReference type="Pfam" id="PF13963">
    <property type="entry name" value="Transpos_assoc"/>
    <property type="match status" value="1"/>
</dbReference>
<keyword evidence="4" id="KW-1185">Reference proteome</keyword>
<dbReference type="InterPro" id="IPR029480">
    <property type="entry name" value="Transpos_assoc"/>
</dbReference>
<feature type="compositionally biased region" description="Polar residues" evidence="1">
    <location>
        <begin position="89"/>
        <end position="98"/>
    </location>
</feature>
<dbReference type="AlphaFoldDB" id="A0AAV0ZH88"/>
<dbReference type="InterPro" id="IPR004242">
    <property type="entry name" value="Transposase_21"/>
</dbReference>
<evidence type="ECO:0000313" key="4">
    <source>
        <dbReference type="Proteomes" id="UP001157006"/>
    </source>
</evidence>
<evidence type="ECO:0000313" key="3">
    <source>
        <dbReference type="EMBL" id="CAI8596244.1"/>
    </source>
</evidence>